<keyword evidence="1" id="KW-0472">Membrane</keyword>
<protein>
    <submittedName>
        <fullName evidence="3">Type II secretion system protein GspL</fullName>
    </submittedName>
</protein>
<evidence type="ECO:0000259" key="2">
    <source>
        <dbReference type="Pfam" id="PF05134"/>
    </source>
</evidence>
<keyword evidence="1" id="KW-0812">Transmembrane</keyword>
<gene>
    <name evidence="3" type="ORF">QJ522_05105</name>
</gene>
<keyword evidence="4" id="KW-1185">Reference proteome</keyword>
<dbReference type="AlphaFoldDB" id="A0AAW6TY41"/>
<feature type="domain" description="GspL cytoplasmic actin-ATPase-like" evidence="2">
    <location>
        <begin position="80"/>
        <end position="167"/>
    </location>
</feature>
<dbReference type="Proteomes" id="UP001431776">
    <property type="component" value="Unassembled WGS sequence"/>
</dbReference>
<accession>A0AAW6TY41</accession>
<organism evidence="3 4">
    <name type="scientific">Anaerobaca lacustris</name>
    <dbReference type="NCBI Taxonomy" id="3044600"/>
    <lineage>
        <taxon>Bacteria</taxon>
        <taxon>Pseudomonadati</taxon>
        <taxon>Planctomycetota</taxon>
        <taxon>Phycisphaerae</taxon>
        <taxon>Sedimentisphaerales</taxon>
        <taxon>Anaerobacaceae</taxon>
        <taxon>Anaerobaca</taxon>
    </lineage>
</organism>
<keyword evidence="1" id="KW-1133">Transmembrane helix</keyword>
<dbReference type="EMBL" id="JASCXX010000004">
    <property type="protein sequence ID" value="MDI6448413.1"/>
    <property type="molecule type" value="Genomic_DNA"/>
</dbReference>
<name>A0AAW6TY41_9BACT</name>
<dbReference type="Pfam" id="PF05134">
    <property type="entry name" value="T2SSL"/>
    <property type="match status" value="1"/>
</dbReference>
<dbReference type="InterPro" id="IPR024230">
    <property type="entry name" value="GspL_cyto_dom"/>
</dbReference>
<feature type="transmembrane region" description="Helical" evidence="1">
    <location>
        <begin position="317"/>
        <end position="336"/>
    </location>
</feature>
<sequence length="484" mass="52734">MELRKRLGIYLREDRATVVCLVPQGGQTRLLGCFSLDIDGEEPPDQQTLADRIAQACAERGLKFTESAVALDCALFMQHSVHSEFSDYKKIAATVRFDAEETLATDISDMAVAFRIASKGQTGAQLDVFTAQRSTLSDILLSLQSNGIDPIAVSPDAWCLSRYLAQWGRSEEADRVYALLSDARGYLIGTPNGDEVSFTRAFPVGPSQDRKALLTRETLVTAALGGSGQSAPKLCVLDALNGLRASDLGPRVPFDVEDCDLAAMGRIDPAELTDCRNVVDFAIAYGAALPESEKDKGTNFRVDHMPYLGKTLRLRKAVRFLSISLTVLLLALGVYAQMHLMRVNRYRAVQREKLEPDYLAVMPGEEKLPATMRAAVQKLGSAVRAVRARQSGIGADRETIEAKLTLVLQALNACAAQTDLNIDTITLSGANIVISADTSRRPNTLRVFDAMEKAGLARKQESYVEKGGRDTFTITVEPKKATGR</sequence>
<evidence type="ECO:0000313" key="3">
    <source>
        <dbReference type="EMBL" id="MDI6448413.1"/>
    </source>
</evidence>
<dbReference type="InterPro" id="IPR043129">
    <property type="entry name" value="ATPase_NBD"/>
</dbReference>
<reference evidence="3" key="1">
    <citation type="submission" date="2023-05" db="EMBL/GenBank/DDBJ databases">
        <title>Anaerotaeda fermentans gen. nov., sp. nov., a novel anaerobic planctomycete of the new family within the order Sedimentisphaerales isolated from Taman Peninsula, Russia.</title>
        <authorList>
            <person name="Khomyakova M.A."/>
            <person name="Merkel A.Y."/>
            <person name="Slobodkin A.I."/>
        </authorList>
    </citation>
    <scope>NUCLEOTIDE SEQUENCE</scope>
    <source>
        <strain evidence="3">M17dextr</strain>
    </source>
</reference>
<dbReference type="Gene3D" id="3.30.420.380">
    <property type="match status" value="1"/>
</dbReference>
<evidence type="ECO:0000313" key="4">
    <source>
        <dbReference type="Proteomes" id="UP001431776"/>
    </source>
</evidence>
<dbReference type="RefSeq" id="WP_349243818.1">
    <property type="nucleotide sequence ID" value="NZ_JASCXX010000004.1"/>
</dbReference>
<evidence type="ECO:0000256" key="1">
    <source>
        <dbReference type="SAM" id="Phobius"/>
    </source>
</evidence>
<dbReference type="SUPFAM" id="SSF53067">
    <property type="entry name" value="Actin-like ATPase domain"/>
    <property type="match status" value="1"/>
</dbReference>
<proteinExistence type="predicted"/>
<comment type="caution">
    <text evidence="3">The sequence shown here is derived from an EMBL/GenBank/DDBJ whole genome shotgun (WGS) entry which is preliminary data.</text>
</comment>